<protein>
    <recommendedName>
        <fullName evidence="4">Secreted protein</fullName>
    </recommendedName>
</protein>
<keyword evidence="3" id="KW-1185">Reference proteome</keyword>
<sequence>MPLLAVKTRRLVLYVVSLIRICRVLSGSLGPTRCTRSISSTVNGGRSVELTTRSVSSKTSSPLSGIPEILREFLLEYCSSSSVLSSRASTCFVRSEICLSFAIIIDRSSATSCLSSSTRSSFSFLATFGSQRASKRSAEKFAVDAVDAPLDRLIALFGFDEHRCRILCLAGTQPWRDRRRGAVDNIVIVGSVQMFLLSTLSTHSYQGKATQLFLPQHHCQCPCFTFLSILPLVERTYF</sequence>
<name>A0AAD9NTY4_RIDPI</name>
<feature type="chain" id="PRO_5042150629" description="Secreted protein" evidence="1">
    <location>
        <begin position="27"/>
        <end position="238"/>
    </location>
</feature>
<keyword evidence="1" id="KW-0732">Signal</keyword>
<feature type="signal peptide" evidence="1">
    <location>
        <begin position="1"/>
        <end position="26"/>
    </location>
</feature>
<evidence type="ECO:0000313" key="3">
    <source>
        <dbReference type="Proteomes" id="UP001209878"/>
    </source>
</evidence>
<accession>A0AAD9NTY4</accession>
<evidence type="ECO:0008006" key="4">
    <source>
        <dbReference type="Google" id="ProtNLM"/>
    </source>
</evidence>
<gene>
    <name evidence="2" type="ORF">NP493_499g00011</name>
</gene>
<comment type="caution">
    <text evidence="2">The sequence shown here is derived from an EMBL/GenBank/DDBJ whole genome shotgun (WGS) entry which is preliminary data.</text>
</comment>
<organism evidence="2 3">
    <name type="scientific">Ridgeia piscesae</name>
    <name type="common">Tubeworm</name>
    <dbReference type="NCBI Taxonomy" id="27915"/>
    <lineage>
        <taxon>Eukaryota</taxon>
        <taxon>Metazoa</taxon>
        <taxon>Spiralia</taxon>
        <taxon>Lophotrochozoa</taxon>
        <taxon>Annelida</taxon>
        <taxon>Polychaeta</taxon>
        <taxon>Sedentaria</taxon>
        <taxon>Canalipalpata</taxon>
        <taxon>Sabellida</taxon>
        <taxon>Siboglinidae</taxon>
        <taxon>Ridgeia</taxon>
    </lineage>
</organism>
<proteinExistence type="predicted"/>
<dbReference type="Proteomes" id="UP001209878">
    <property type="component" value="Unassembled WGS sequence"/>
</dbReference>
<dbReference type="AlphaFoldDB" id="A0AAD9NTY4"/>
<dbReference type="EMBL" id="JAODUO010000498">
    <property type="protein sequence ID" value="KAK2179304.1"/>
    <property type="molecule type" value="Genomic_DNA"/>
</dbReference>
<evidence type="ECO:0000256" key="1">
    <source>
        <dbReference type="SAM" id="SignalP"/>
    </source>
</evidence>
<reference evidence="2" key="1">
    <citation type="journal article" date="2023" name="Mol. Biol. Evol.">
        <title>Third-Generation Sequencing Reveals the Adaptive Role of the Epigenome in Three Deep-Sea Polychaetes.</title>
        <authorList>
            <person name="Perez M."/>
            <person name="Aroh O."/>
            <person name="Sun Y."/>
            <person name="Lan Y."/>
            <person name="Juniper S.K."/>
            <person name="Young C.R."/>
            <person name="Angers B."/>
            <person name="Qian P.Y."/>
        </authorList>
    </citation>
    <scope>NUCLEOTIDE SEQUENCE</scope>
    <source>
        <strain evidence="2">R07B-5</strain>
    </source>
</reference>
<evidence type="ECO:0000313" key="2">
    <source>
        <dbReference type="EMBL" id="KAK2179304.1"/>
    </source>
</evidence>